<dbReference type="CDD" id="cd10813">
    <property type="entry name" value="GH38N_AMII_Man2C1"/>
    <property type="match status" value="1"/>
</dbReference>
<dbReference type="InterPro" id="IPR028995">
    <property type="entry name" value="Glyco_hydro_57/38_cen_sf"/>
</dbReference>
<dbReference type="InterPro" id="IPR000602">
    <property type="entry name" value="Glyco_hydro_38_N"/>
</dbReference>
<dbReference type="Proteomes" id="UP001283361">
    <property type="component" value="Unassembled WGS sequence"/>
</dbReference>
<dbReference type="InterPro" id="IPR054723">
    <property type="entry name" value="Ams1-like_N"/>
</dbReference>
<evidence type="ECO:0000256" key="7">
    <source>
        <dbReference type="SAM" id="MobiDB-lite"/>
    </source>
</evidence>
<dbReference type="GO" id="GO:0030246">
    <property type="term" value="F:carbohydrate binding"/>
    <property type="evidence" value="ECO:0007669"/>
    <property type="project" value="InterPro"/>
</dbReference>
<evidence type="ECO:0000256" key="6">
    <source>
        <dbReference type="ARBA" id="ARBA00023295"/>
    </source>
</evidence>
<protein>
    <recommendedName>
        <fullName evidence="3">alpha-mannosidase</fullName>
        <ecNumber evidence="3">3.2.1.24</ecNumber>
    </recommendedName>
</protein>
<dbReference type="GO" id="GO:0004559">
    <property type="term" value="F:alpha-mannosidase activity"/>
    <property type="evidence" value="ECO:0007669"/>
    <property type="project" value="UniProtKB-EC"/>
</dbReference>
<dbReference type="Pfam" id="PF01074">
    <property type="entry name" value="Glyco_hydro_38N"/>
    <property type="match status" value="1"/>
</dbReference>
<dbReference type="Pfam" id="PF09261">
    <property type="entry name" value="Alpha-mann_mid"/>
    <property type="match status" value="1"/>
</dbReference>
<dbReference type="Gene3D" id="3.20.110.10">
    <property type="entry name" value="Glycoside hydrolase 38, N terminal domain"/>
    <property type="match status" value="1"/>
</dbReference>
<dbReference type="SUPFAM" id="SSF88688">
    <property type="entry name" value="Families 57/38 glycoside transferase middle domain"/>
    <property type="match status" value="1"/>
</dbReference>
<dbReference type="Gene3D" id="2.70.98.30">
    <property type="entry name" value="Golgi alpha-mannosidase II, domain 4"/>
    <property type="match status" value="1"/>
</dbReference>
<organism evidence="9 10">
    <name type="scientific">Elysia crispata</name>
    <name type="common">lettuce slug</name>
    <dbReference type="NCBI Taxonomy" id="231223"/>
    <lineage>
        <taxon>Eukaryota</taxon>
        <taxon>Metazoa</taxon>
        <taxon>Spiralia</taxon>
        <taxon>Lophotrochozoa</taxon>
        <taxon>Mollusca</taxon>
        <taxon>Gastropoda</taxon>
        <taxon>Heterobranchia</taxon>
        <taxon>Euthyneura</taxon>
        <taxon>Panpulmonata</taxon>
        <taxon>Sacoglossa</taxon>
        <taxon>Placobranchoidea</taxon>
        <taxon>Plakobranchidae</taxon>
        <taxon>Elysia</taxon>
    </lineage>
</organism>
<dbReference type="Pfam" id="PF17677">
    <property type="entry name" value="Glyco_hydro38C2"/>
    <property type="match status" value="1"/>
</dbReference>
<dbReference type="Gene3D" id="1.20.1270.50">
    <property type="entry name" value="Glycoside hydrolase family 38, central domain"/>
    <property type="match status" value="1"/>
</dbReference>
<dbReference type="SMART" id="SM00872">
    <property type="entry name" value="Alpha-mann_mid"/>
    <property type="match status" value="1"/>
</dbReference>
<feature type="region of interest" description="Disordered" evidence="7">
    <location>
        <begin position="652"/>
        <end position="676"/>
    </location>
</feature>
<dbReference type="EMBL" id="JAWDGP010007794">
    <property type="protein sequence ID" value="KAK3704579.1"/>
    <property type="molecule type" value="Genomic_DNA"/>
</dbReference>
<name>A0AAE1CKU0_9GAST</name>
<keyword evidence="6" id="KW-0326">Glycosidase</keyword>
<comment type="catalytic activity">
    <reaction evidence="1">
        <text>Hydrolysis of terminal, non-reducing alpha-D-mannose residues in alpha-D-mannosides.</text>
        <dbReference type="EC" id="3.2.1.24"/>
    </reaction>
</comment>
<dbReference type="InterPro" id="IPR027291">
    <property type="entry name" value="Glyco_hydro_38_N_sf"/>
</dbReference>
<dbReference type="EC" id="3.2.1.24" evidence="3"/>
<dbReference type="SUPFAM" id="SSF74650">
    <property type="entry name" value="Galactose mutarotase-like"/>
    <property type="match status" value="1"/>
</dbReference>
<dbReference type="FunFam" id="2.70.98.30:FF:000001">
    <property type="entry name" value="alpha-mannosidase 2C1 isoform X2"/>
    <property type="match status" value="1"/>
</dbReference>
<dbReference type="FunFam" id="1.20.1270.50:FF:000004">
    <property type="entry name" value="alpha-mannosidase 2C1 isoform X1"/>
    <property type="match status" value="1"/>
</dbReference>
<keyword evidence="5" id="KW-0378">Hydrolase</keyword>
<evidence type="ECO:0000313" key="10">
    <source>
        <dbReference type="Proteomes" id="UP001283361"/>
    </source>
</evidence>
<evidence type="ECO:0000256" key="4">
    <source>
        <dbReference type="ARBA" id="ARBA00022723"/>
    </source>
</evidence>
<evidence type="ECO:0000259" key="8">
    <source>
        <dbReference type="SMART" id="SM00872"/>
    </source>
</evidence>
<evidence type="ECO:0000313" key="9">
    <source>
        <dbReference type="EMBL" id="KAK3704579.1"/>
    </source>
</evidence>
<feature type="domain" description="Glycoside hydrolase family 38 central" evidence="8">
    <location>
        <begin position="515"/>
        <end position="601"/>
    </location>
</feature>
<dbReference type="InterPro" id="IPR011682">
    <property type="entry name" value="Glyco_hydro_38_C"/>
</dbReference>
<dbReference type="Pfam" id="PF07748">
    <property type="entry name" value="Glyco_hydro_38C"/>
    <property type="match status" value="1"/>
</dbReference>
<dbReference type="PANTHER" id="PTHR46017:SF1">
    <property type="entry name" value="ALPHA-MANNOSIDASE 2C1"/>
    <property type="match status" value="1"/>
</dbReference>
<comment type="caution">
    <text evidence="9">The sequence shown here is derived from an EMBL/GenBank/DDBJ whole genome shotgun (WGS) entry which is preliminary data.</text>
</comment>
<dbReference type="InterPro" id="IPR011013">
    <property type="entry name" value="Gal_mutarotase_sf_dom"/>
</dbReference>
<evidence type="ECO:0000256" key="5">
    <source>
        <dbReference type="ARBA" id="ARBA00022801"/>
    </source>
</evidence>
<dbReference type="SUPFAM" id="SSF88713">
    <property type="entry name" value="Glycoside hydrolase/deacetylase"/>
    <property type="match status" value="1"/>
</dbReference>
<dbReference type="InterPro" id="IPR041147">
    <property type="entry name" value="GH38_C"/>
</dbReference>
<comment type="similarity">
    <text evidence="2">Belongs to the glycosyl hydrolase 38 family.</text>
</comment>
<evidence type="ECO:0000256" key="2">
    <source>
        <dbReference type="ARBA" id="ARBA00009792"/>
    </source>
</evidence>
<dbReference type="InterPro" id="IPR037094">
    <property type="entry name" value="Glyco_hydro_38_cen_sf"/>
</dbReference>
<dbReference type="InterPro" id="IPR015341">
    <property type="entry name" value="Glyco_hydro_38_cen"/>
</dbReference>
<dbReference type="GO" id="GO:0006013">
    <property type="term" value="P:mannose metabolic process"/>
    <property type="evidence" value="ECO:0007669"/>
    <property type="project" value="InterPro"/>
</dbReference>
<evidence type="ECO:0000256" key="3">
    <source>
        <dbReference type="ARBA" id="ARBA00012752"/>
    </source>
</evidence>
<gene>
    <name evidence="9" type="ORF">RRG08_033620</name>
</gene>
<keyword evidence="4" id="KW-0479">Metal-binding</keyword>
<accession>A0AAE1CKU0</accession>
<dbReference type="FunFam" id="3.20.110.10:FF:000002">
    <property type="entry name" value="alpha-mannosidase 2C1 isoform X1"/>
    <property type="match status" value="1"/>
</dbReference>
<proteinExistence type="inferred from homology"/>
<dbReference type="Pfam" id="PF22907">
    <property type="entry name" value="Ams1-like_1st"/>
    <property type="match status" value="1"/>
</dbReference>
<dbReference type="PANTHER" id="PTHR46017">
    <property type="entry name" value="ALPHA-MANNOSIDASE 2C1"/>
    <property type="match status" value="1"/>
</dbReference>
<keyword evidence="10" id="KW-1185">Reference proteome</keyword>
<dbReference type="InterPro" id="IPR011330">
    <property type="entry name" value="Glyco_hydro/deAcase_b/a-brl"/>
</dbReference>
<reference evidence="9" key="1">
    <citation type="journal article" date="2023" name="G3 (Bethesda)">
        <title>A reference genome for the long-term kleptoplast-retaining sea slug Elysia crispata morphotype clarki.</title>
        <authorList>
            <person name="Eastman K.E."/>
            <person name="Pendleton A.L."/>
            <person name="Shaikh M.A."/>
            <person name="Suttiyut T."/>
            <person name="Ogas R."/>
            <person name="Tomko P."/>
            <person name="Gavelis G."/>
            <person name="Widhalm J.R."/>
            <person name="Wisecaver J.H."/>
        </authorList>
    </citation>
    <scope>NUCLEOTIDE SEQUENCE</scope>
    <source>
        <strain evidence="9">ECLA1</strain>
    </source>
</reference>
<dbReference type="AlphaFoldDB" id="A0AAE1CKU0"/>
<dbReference type="GO" id="GO:0046872">
    <property type="term" value="F:metal ion binding"/>
    <property type="evidence" value="ECO:0007669"/>
    <property type="project" value="UniProtKB-KW"/>
</dbReference>
<sequence>MDHVPFKHKRTTLERAEKFISPHYFTDINLRSRLYRERGALTSIKHFAVQDRVSLNKALQGHFKKTCIGEAFGPVWSTHWFELEVTIPASWQGQEVHLLWDSGSEALVWVQGQPVQGLNSDSRTSYPLTRKVEASKLHHIVHIEMACNHLFGIGNLALVKPEDDQRTFTLKQAEIALFDRDVYNLILDVETLHDIAKELPDCNQRSYQALYTVNEMINQIEVQDRSTYKRAQEIAQEFFQQTNGESQHTVYAMGHAHIDTAWLWPYDETKRKCARSWSCTLRLMEKYPDFTFVCSQAQQYAWVKQLYPSIWEDICKFVRTGQFVPVGGTWVEMDGNIPNGEACIRQFLYGQNFFQKEFGVKCKEFWLPDTFGYSAQFPQIMRHCGVSRFLTQKLSWSLVNKFPHHTFYWEGIDGSVVLTHFPPGDSYEMKGKVQELLKTIHNFKDKGRSNCSAFLFGYGDGGHGPREDMLGRLERLKDCDGLPKIKLASSDAFFSNIEAERPNRLCRWRGELYLELHNGTYTTWAKVKKYNRQCEILLQETELLCTMAWVQRSMQKSGSTDYHYPKAKLDALWKLLLLNQFHDVLPGSSINMVFHDAINFYKEIVSSCASLINTALRIYHGACTERHSPDLEPFLVNTQPFARREVIKLSHLDSPRPSPKRRKLAGADASLEEDNDATHVEVQIPSYCVKPLSECTIPDQSKSQVTIEREDDQTVLTNDKLKVTMDSLGRVTSLLCYDAVTNRWSQEAIDSVHPANQFLLYDDVPLYWDAWDVMDYHLETRKPIVTPIQRLRVDEDSNPTHVSLEVSLQISDKSYLQQKIILEAGSPFVRFDTEITWHENRKFLKVEFPTTIHATECTYDIQSGFLRRPNHFNTSWDSARFEVCGHKWADLSEHGFGVSVLNNCKYGYSAVDGILRLSLLRSPKSPDFKADMGVHTFSYAVMPHNGSFQEAGVIQAANSFNCPLRVVDLPPLPTDLIEPKEGAGINKSLFEINTSQVLVQTVKMAEDGSPTIIVRLNETFGGSVVATLTSKLKFTDVHVCDGLEDLHNEDKELEVCAKTKETGSEILIRMSAFQIVSLRCCL</sequence>
<dbReference type="GO" id="GO:0009313">
    <property type="term" value="P:oligosaccharide catabolic process"/>
    <property type="evidence" value="ECO:0007669"/>
    <property type="project" value="TreeGrafter"/>
</dbReference>
<evidence type="ECO:0000256" key="1">
    <source>
        <dbReference type="ARBA" id="ARBA00000365"/>
    </source>
</evidence>